<dbReference type="Proteomes" id="UP000029736">
    <property type="component" value="Unassembled WGS sequence"/>
</dbReference>
<dbReference type="EMBL" id="JPOS01000026">
    <property type="protein sequence ID" value="KGE88030.1"/>
    <property type="molecule type" value="Genomic_DNA"/>
</dbReference>
<evidence type="ECO:0000256" key="1">
    <source>
        <dbReference type="SAM" id="MobiDB-lite"/>
    </source>
</evidence>
<accession>A0A098S7G1</accession>
<feature type="compositionally biased region" description="Basic residues" evidence="1">
    <location>
        <begin position="431"/>
        <end position="441"/>
    </location>
</feature>
<dbReference type="InterPro" id="IPR007557">
    <property type="entry name" value="PSP1_C"/>
</dbReference>
<dbReference type="PANTHER" id="PTHR43830">
    <property type="entry name" value="PROTEIN PSP1"/>
    <property type="match status" value="1"/>
</dbReference>
<dbReference type="NCBIfam" id="NF041131">
    <property type="entry name" value="RicT_YaaT_fam"/>
    <property type="match status" value="1"/>
</dbReference>
<dbReference type="AlphaFoldDB" id="A0A098S7G1"/>
<dbReference type="OrthoDB" id="9779344at2"/>
<name>A0A098S7G1_9BACT</name>
<evidence type="ECO:0000313" key="3">
    <source>
        <dbReference type="EMBL" id="KGE88030.1"/>
    </source>
</evidence>
<protein>
    <recommendedName>
        <fullName evidence="2">PSP1 C-terminal domain-containing protein</fullName>
    </recommendedName>
</protein>
<feature type="region of interest" description="Disordered" evidence="1">
    <location>
        <begin position="365"/>
        <end position="458"/>
    </location>
</feature>
<proteinExistence type="predicted"/>
<dbReference type="PANTHER" id="PTHR43830:SF3">
    <property type="entry name" value="PROTEIN PSP1"/>
    <property type="match status" value="1"/>
</dbReference>
<comment type="caution">
    <text evidence="3">The sequence shown here is derived from an EMBL/GenBank/DDBJ whole genome shotgun (WGS) entry which is preliminary data.</text>
</comment>
<sequence>MGCTGCTTCGTGTPNGCKSNGGCATGGCNRLNTYDWLSSMDVVDTDPFDIVEVSFKNGAHKGFYRNQDHTRSITGDDVVVETGTGLDVGRITLSGELVRLQMKKKKTSEKDVLHKIIRKANERDLERLAEARSLEMTTMVRARAIARNLKLDMKIGDVEYQGDKRKATFYYTADGRVDFRELIRHYAKEFRVKIEMRQIGARQESARIGGLGSCGRELCCSTWLTDFKSVTTAAARYQNLAINQSKLSGMCGRLKCCLNYELDTYLDALQQFPKNADKLQTEAGTAILVKTDIFKGLMYYAYQKDSGRGKLYTLEASRVKDIKAMNRKGEKPADLVSLQVIFEADSEEEVDMGFEDVTGVIELPEEKRSKKRRKNKKKPGNRGKGGNSTSRGSNNSQAQNKSSQDKGSNSSGKKGDDKGSQDNKKGDGKSRSRNRRRKGGRGRGNNNNNGKKGDGDKS</sequence>
<organism evidence="3 4">
    <name type="scientific">Phaeodactylibacter xiamenensis</name>
    <dbReference type="NCBI Taxonomy" id="1524460"/>
    <lineage>
        <taxon>Bacteria</taxon>
        <taxon>Pseudomonadati</taxon>
        <taxon>Bacteroidota</taxon>
        <taxon>Saprospiria</taxon>
        <taxon>Saprospirales</taxon>
        <taxon>Haliscomenobacteraceae</taxon>
        <taxon>Phaeodactylibacter</taxon>
    </lineage>
</organism>
<feature type="domain" description="PSP1 C-terminal" evidence="2">
    <location>
        <begin position="114"/>
        <end position="199"/>
    </location>
</feature>
<evidence type="ECO:0000313" key="4">
    <source>
        <dbReference type="Proteomes" id="UP000029736"/>
    </source>
</evidence>
<evidence type="ECO:0000259" key="2">
    <source>
        <dbReference type="PROSITE" id="PS51411"/>
    </source>
</evidence>
<dbReference type="PROSITE" id="PS51411">
    <property type="entry name" value="PSP1_C"/>
    <property type="match status" value="1"/>
</dbReference>
<feature type="compositionally biased region" description="Basic and acidic residues" evidence="1">
    <location>
        <begin position="413"/>
        <end position="430"/>
    </location>
</feature>
<dbReference type="RefSeq" id="WP_044220189.1">
    <property type="nucleotide sequence ID" value="NZ_JBKAGJ010000037.1"/>
</dbReference>
<gene>
    <name evidence="3" type="ORF">IX84_11575</name>
</gene>
<keyword evidence="4" id="KW-1185">Reference proteome</keyword>
<dbReference type="Pfam" id="PF04468">
    <property type="entry name" value="PSP1"/>
    <property type="match status" value="1"/>
</dbReference>
<reference evidence="3 4" key="1">
    <citation type="journal article" date="2014" name="Int. J. Syst. Evol. Microbiol.">
        <title>Phaeodactylibacter xiamenensis gen. nov., sp. nov., a member of the family Saprospiraceae isolated from the marine alga Phaeodactylum tricornutum.</title>
        <authorList>
            <person name="Chen Z.Jr."/>
            <person name="Lei X."/>
            <person name="Lai Q."/>
            <person name="Li Y."/>
            <person name="Zhang B."/>
            <person name="Zhang J."/>
            <person name="Zhang H."/>
            <person name="Yang L."/>
            <person name="Zheng W."/>
            <person name="Tian Y."/>
            <person name="Yu Z."/>
            <person name="Xu H.Jr."/>
            <person name="Zheng T."/>
        </authorList>
    </citation>
    <scope>NUCLEOTIDE SEQUENCE [LARGE SCALE GENOMIC DNA]</scope>
    <source>
        <strain evidence="3 4">KD52</strain>
    </source>
</reference>
<dbReference type="InterPro" id="IPR047767">
    <property type="entry name" value="PSP1-like"/>
</dbReference>
<dbReference type="STRING" id="1524460.IX84_11575"/>
<dbReference type="GO" id="GO:0005737">
    <property type="term" value="C:cytoplasm"/>
    <property type="evidence" value="ECO:0007669"/>
    <property type="project" value="TreeGrafter"/>
</dbReference>
<feature type="compositionally biased region" description="Low complexity" evidence="1">
    <location>
        <begin position="387"/>
        <end position="402"/>
    </location>
</feature>
<feature type="compositionally biased region" description="Basic residues" evidence="1">
    <location>
        <begin position="369"/>
        <end position="381"/>
    </location>
</feature>